<keyword evidence="3" id="KW-0547">Nucleotide-binding</keyword>
<evidence type="ECO:0000256" key="4">
    <source>
        <dbReference type="ARBA" id="ARBA00022840"/>
    </source>
</evidence>
<evidence type="ECO:0000256" key="10">
    <source>
        <dbReference type="ARBA" id="ARBA00075110"/>
    </source>
</evidence>
<dbReference type="PANTHER" id="PTHR10953:SF102">
    <property type="entry name" value="ADENYLYLTRANSFERASE AND SULFURTRANSFERASE MOCS3"/>
    <property type="match status" value="1"/>
</dbReference>
<dbReference type="EC" id="2.7.7.80" evidence="8"/>
<sequence>MSLTSEELKRYSRHLVLQEFGMAGQLKLKHARVLVVGAGGLGSPVLLYLTAAGIGTIGIADHDTIDISNLQRQVLFITASAGESKALAAEKRLQQLNPLVSFRVHPVKLTSQNALDILKDYDVVVDGTDNFATRYLLNDACVLLDKPLVYGSILKFEGHLAVFNCPKSDGSRSPNYRDLFPEPPAPGSVQNCEDAGVIGVLPGIIGTMQANEVIKIVTGTGEPLAGKLLIFDSNSMEQTLITVPGRNSRNAIKTLIDYDDFCGISPDKNKSLDVKQTQNMKEITVQELKKLKDSGADFQLIDVREPHEYDICNLEGELIPMSEIPYNVDKISKDKQVVIHCRSGKRSGDMLLWLEKNHGFSNLYNLKGGVLAWAKEIDPTFPTY</sequence>
<dbReference type="Pfam" id="PF00581">
    <property type="entry name" value="Rhodanese"/>
    <property type="match status" value="1"/>
</dbReference>
<dbReference type="GO" id="GO:0004792">
    <property type="term" value="F:thiosulfate-cyanide sulfurtransferase activity"/>
    <property type="evidence" value="ECO:0007669"/>
    <property type="project" value="TreeGrafter"/>
</dbReference>
<dbReference type="InterPro" id="IPR000594">
    <property type="entry name" value="ThiF_NAD_FAD-bd"/>
</dbReference>
<gene>
    <name evidence="14" type="primary">moeB</name>
    <name evidence="14" type="ORF">KK083_08425</name>
</gene>
<dbReference type="GO" id="GO:0008641">
    <property type="term" value="F:ubiquitin-like modifier activating enzyme activity"/>
    <property type="evidence" value="ECO:0007669"/>
    <property type="project" value="InterPro"/>
</dbReference>
<dbReference type="AlphaFoldDB" id="A0AAP2GIA4"/>
<keyword evidence="14" id="KW-0548">Nucleotidyltransferase</keyword>
<dbReference type="Gene3D" id="3.40.250.10">
    <property type="entry name" value="Rhodanese-like domain"/>
    <property type="match status" value="1"/>
</dbReference>
<protein>
    <recommendedName>
        <fullName evidence="9">Molybdopterin-synthase adenylyltransferase</fullName>
        <ecNumber evidence="8">2.7.7.80</ecNumber>
    </recommendedName>
    <alternativeName>
        <fullName evidence="12">MoaD protein adenylase</fullName>
    </alternativeName>
    <alternativeName>
        <fullName evidence="10">Molybdopterin-converting factor subunit 1 adenylase</fullName>
    </alternativeName>
    <alternativeName>
        <fullName evidence="11">Sulfur carrier protein MoaD adenylyltransferase</fullName>
    </alternativeName>
</protein>
<dbReference type="GO" id="GO:0061605">
    <property type="term" value="F:molybdopterin-synthase adenylyltransferase activity"/>
    <property type="evidence" value="ECO:0007669"/>
    <property type="project" value="UniProtKB-EC"/>
</dbReference>
<dbReference type="GO" id="GO:0008146">
    <property type="term" value="F:sulfotransferase activity"/>
    <property type="evidence" value="ECO:0007669"/>
    <property type="project" value="TreeGrafter"/>
</dbReference>
<keyword evidence="4" id="KW-0067">ATP-binding</keyword>
<evidence type="ECO:0000256" key="11">
    <source>
        <dbReference type="ARBA" id="ARBA00075328"/>
    </source>
</evidence>
<comment type="similarity">
    <text evidence="1">Belongs to the HesA/MoeB/ThiF family.</text>
</comment>
<dbReference type="InterPro" id="IPR036873">
    <property type="entry name" value="Rhodanese-like_dom_sf"/>
</dbReference>
<evidence type="ECO:0000256" key="2">
    <source>
        <dbReference type="ARBA" id="ARBA00022679"/>
    </source>
</evidence>
<evidence type="ECO:0000256" key="8">
    <source>
        <dbReference type="ARBA" id="ARBA00066884"/>
    </source>
</evidence>
<evidence type="ECO:0000256" key="5">
    <source>
        <dbReference type="ARBA" id="ARBA00052218"/>
    </source>
</evidence>
<dbReference type="InterPro" id="IPR001763">
    <property type="entry name" value="Rhodanese-like_dom"/>
</dbReference>
<dbReference type="Proteomes" id="UP001319200">
    <property type="component" value="Unassembled WGS sequence"/>
</dbReference>
<evidence type="ECO:0000256" key="7">
    <source>
        <dbReference type="ARBA" id="ARBA00063809"/>
    </source>
</evidence>
<comment type="caution">
    <text evidence="14">The sequence shown here is derived from an EMBL/GenBank/DDBJ whole genome shotgun (WGS) entry which is preliminary data.</text>
</comment>
<accession>A0AAP2GIA4</accession>
<dbReference type="GO" id="GO:0005524">
    <property type="term" value="F:ATP binding"/>
    <property type="evidence" value="ECO:0007669"/>
    <property type="project" value="UniProtKB-KW"/>
</dbReference>
<organism evidence="14 15">
    <name type="scientific">Chryseosolibacter histidini</name>
    <dbReference type="NCBI Taxonomy" id="2782349"/>
    <lineage>
        <taxon>Bacteria</taxon>
        <taxon>Pseudomonadati</taxon>
        <taxon>Bacteroidota</taxon>
        <taxon>Cytophagia</taxon>
        <taxon>Cytophagales</taxon>
        <taxon>Chryseotaleaceae</taxon>
        <taxon>Chryseosolibacter</taxon>
    </lineage>
</organism>
<dbReference type="InterPro" id="IPR035985">
    <property type="entry name" value="Ubiquitin-activating_enz"/>
</dbReference>
<dbReference type="Gene3D" id="3.40.50.720">
    <property type="entry name" value="NAD(P)-binding Rossmann-like Domain"/>
    <property type="match status" value="1"/>
</dbReference>
<evidence type="ECO:0000256" key="9">
    <source>
        <dbReference type="ARBA" id="ARBA00073635"/>
    </source>
</evidence>
<comment type="function">
    <text evidence="6">Catalyzes the adenylation by ATP of the carboxyl group of the C-terminal glycine of sulfur carrier protein MoaD.</text>
</comment>
<evidence type="ECO:0000256" key="12">
    <source>
        <dbReference type="ARBA" id="ARBA00078531"/>
    </source>
</evidence>
<dbReference type="SMART" id="SM00450">
    <property type="entry name" value="RHOD"/>
    <property type="match status" value="1"/>
</dbReference>
<feature type="domain" description="Rhodanese" evidence="13">
    <location>
        <begin position="294"/>
        <end position="382"/>
    </location>
</feature>
<dbReference type="PROSITE" id="PS50206">
    <property type="entry name" value="RHODANESE_3"/>
    <property type="match status" value="1"/>
</dbReference>
<dbReference type="SUPFAM" id="SSF69572">
    <property type="entry name" value="Activating enzymes of the ubiquitin-like proteins"/>
    <property type="match status" value="1"/>
</dbReference>
<reference evidence="14 15" key="1">
    <citation type="submission" date="2021-05" db="EMBL/GenBank/DDBJ databases">
        <title>A Polyphasic approach of four new species of the genus Ohtaekwangia: Ohtaekwangia histidinii sp. nov., Ohtaekwangia cretensis sp. nov., Ohtaekwangia indiensis sp. nov., Ohtaekwangia reichenbachii sp. nov. from diverse environment.</title>
        <authorList>
            <person name="Octaviana S."/>
        </authorList>
    </citation>
    <scope>NUCLEOTIDE SEQUENCE [LARGE SCALE GENOMIC DNA]</scope>
    <source>
        <strain evidence="14 15">PWU4</strain>
    </source>
</reference>
<name>A0AAP2GIA4_9BACT</name>
<dbReference type="FunFam" id="3.40.50.720:FF:000033">
    <property type="entry name" value="Adenylyltransferase and sulfurtransferase MOCS3"/>
    <property type="match status" value="1"/>
</dbReference>
<evidence type="ECO:0000259" key="13">
    <source>
        <dbReference type="PROSITE" id="PS50206"/>
    </source>
</evidence>
<comment type="catalytic activity">
    <reaction evidence="5">
        <text>[molybdopterin-synthase sulfur-carrier protein]-C-terminal Gly-Gly + ATP + H(+) = [molybdopterin-synthase sulfur-carrier protein]-C-terminal Gly-Gly-AMP + diphosphate</text>
        <dbReference type="Rhea" id="RHEA:43616"/>
        <dbReference type="Rhea" id="RHEA-COMP:12159"/>
        <dbReference type="Rhea" id="RHEA-COMP:12202"/>
        <dbReference type="ChEBI" id="CHEBI:15378"/>
        <dbReference type="ChEBI" id="CHEBI:30616"/>
        <dbReference type="ChEBI" id="CHEBI:33019"/>
        <dbReference type="ChEBI" id="CHEBI:90618"/>
        <dbReference type="ChEBI" id="CHEBI:90778"/>
        <dbReference type="EC" id="2.7.7.80"/>
    </reaction>
</comment>
<dbReference type="Pfam" id="PF00899">
    <property type="entry name" value="ThiF"/>
    <property type="match status" value="1"/>
</dbReference>
<keyword evidence="15" id="KW-1185">Reference proteome</keyword>
<evidence type="ECO:0000256" key="6">
    <source>
        <dbReference type="ARBA" id="ARBA00055169"/>
    </source>
</evidence>
<dbReference type="CDD" id="cd00757">
    <property type="entry name" value="ThiF_MoeB_HesA_family"/>
    <property type="match status" value="1"/>
</dbReference>
<dbReference type="EMBL" id="JAHESF010000006">
    <property type="protein sequence ID" value="MBT1696894.1"/>
    <property type="molecule type" value="Genomic_DNA"/>
</dbReference>
<keyword evidence="2" id="KW-0808">Transferase</keyword>
<evidence type="ECO:0000256" key="1">
    <source>
        <dbReference type="ARBA" id="ARBA00009919"/>
    </source>
</evidence>
<comment type="subunit">
    <text evidence="7">Homodimer. Forms a stable heterotetrameric complex of 2 MoeB and 2 MoaD during adenylation of MoaD.</text>
</comment>
<evidence type="ECO:0000313" key="14">
    <source>
        <dbReference type="EMBL" id="MBT1696894.1"/>
    </source>
</evidence>
<evidence type="ECO:0000256" key="3">
    <source>
        <dbReference type="ARBA" id="ARBA00022741"/>
    </source>
</evidence>
<proteinExistence type="inferred from homology"/>
<dbReference type="GO" id="GO:0005829">
    <property type="term" value="C:cytosol"/>
    <property type="evidence" value="ECO:0007669"/>
    <property type="project" value="TreeGrafter"/>
</dbReference>
<evidence type="ECO:0000313" key="15">
    <source>
        <dbReference type="Proteomes" id="UP001319200"/>
    </source>
</evidence>
<dbReference type="InterPro" id="IPR045886">
    <property type="entry name" value="ThiF/MoeB/HesA"/>
</dbReference>
<dbReference type="PANTHER" id="PTHR10953">
    <property type="entry name" value="UBIQUITIN-ACTIVATING ENZYME E1"/>
    <property type="match status" value="1"/>
</dbReference>
<dbReference type="NCBIfam" id="NF004281">
    <property type="entry name" value="PRK05690.1"/>
    <property type="match status" value="1"/>
</dbReference>
<dbReference type="RefSeq" id="WP_254162431.1">
    <property type="nucleotide sequence ID" value="NZ_JAHESF010000006.1"/>
</dbReference>